<dbReference type="SUPFAM" id="SSF54160">
    <property type="entry name" value="Chromo domain-like"/>
    <property type="match status" value="1"/>
</dbReference>
<evidence type="ECO:0000256" key="1">
    <source>
        <dbReference type="SAM" id="MobiDB-lite"/>
    </source>
</evidence>
<evidence type="ECO:0000313" key="3">
    <source>
        <dbReference type="EMBL" id="VDM67869.1"/>
    </source>
</evidence>
<name>A0A3P7ILT6_STRVU</name>
<dbReference type="EMBL" id="UYYB01006822">
    <property type="protein sequence ID" value="VDM67869.1"/>
    <property type="molecule type" value="Genomic_DNA"/>
</dbReference>
<reference evidence="3 4" key="1">
    <citation type="submission" date="2018-11" db="EMBL/GenBank/DDBJ databases">
        <authorList>
            <consortium name="Pathogen Informatics"/>
        </authorList>
    </citation>
    <scope>NUCLEOTIDE SEQUENCE [LARGE SCALE GENOMIC DNA]</scope>
</reference>
<evidence type="ECO:0000313" key="4">
    <source>
        <dbReference type="Proteomes" id="UP000270094"/>
    </source>
</evidence>
<feature type="compositionally biased region" description="Low complexity" evidence="1">
    <location>
        <begin position="103"/>
        <end position="112"/>
    </location>
</feature>
<dbReference type="Proteomes" id="UP000270094">
    <property type="component" value="Unassembled WGS sequence"/>
</dbReference>
<accession>A0A3P7ILT6</accession>
<dbReference type="Gene3D" id="2.30.30.140">
    <property type="match status" value="1"/>
</dbReference>
<feature type="domain" description="Tudor-knot" evidence="2">
    <location>
        <begin position="8"/>
        <end position="30"/>
    </location>
</feature>
<dbReference type="InterPro" id="IPR025995">
    <property type="entry name" value="Tudor-knot"/>
</dbReference>
<organism evidence="3 4">
    <name type="scientific">Strongylus vulgaris</name>
    <name type="common">Blood worm</name>
    <dbReference type="NCBI Taxonomy" id="40348"/>
    <lineage>
        <taxon>Eukaryota</taxon>
        <taxon>Metazoa</taxon>
        <taxon>Ecdysozoa</taxon>
        <taxon>Nematoda</taxon>
        <taxon>Chromadorea</taxon>
        <taxon>Rhabditida</taxon>
        <taxon>Rhabditina</taxon>
        <taxon>Rhabditomorpha</taxon>
        <taxon>Strongyloidea</taxon>
        <taxon>Strongylidae</taxon>
        <taxon>Strongylus</taxon>
    </lineage>
</organism>
<feature type="compositionally biased region" description="Basic residues" evidence="1">
    <location>
        <begin position="49"/>
        <end position="59"/>
    </location>
</feature>
<evidence type="ECO:0000259" key="2">
    <source>
        <dbReference type="Pfam" id="PF11717"/>
    </source>
</evidence>
<proteinExistence type="predicted"/>
<dbReference type="AlphaFoldDB" id="A0A3P7ILT6"/>
<keyword evidence="4" id="KW-1185">Reference proteome</keyword>
<gene>
    <name evidence="3" type="ORF">SVUK_LOCUS2867</name>
</gene>
<dbReference type="OrthoDB" id="124855at2759"/>
<dbReference type="Pfam" id="PF11717">
    <property type="entry name" value="Tudor-knot"/>
    <property type="match status" value="1"/>
</dbReference>
<sequence>MDLNRLSETYYVHYKGWNKRYDEWITEKSIVGPLNKGADTPPRSETPKVRHSKREKKTKKPVDWSPANNNVPVRNGEKFVRKKNNVVTSKAKRSPLNKNSKQASSISSIFEASSDEGLTSDEEEVDPSTPRSYIDLLARARKRAERKRERREYPQETVSGKI</sequence>
<feature type="compositionally biased region" description="Basic residues" evidence="1">
    <location>
        <begin position="80"/>
        <end position="95"/>
    </location>
</feature>
<protein>
    <recommendedName>
        <fullName evidence="2">Tudor-knot domain-containing protein</fullName>
    </recommendedName>
</protein>
<dbReference type="InterPro" id="IPR016197">
    <property type="entry name" value="Chromo-like_dom_sf"/>
</dbReference>
<feature type="region of interest" description="Disordered" evidence="1">
    <location>
        <begin position="30"/>
        <end position="162"/>
    </location>
</feature>